<reference evidence="2" key="1">
    <citation type="journal article" date="2022" name="Mol. Ecol. Resour.">
        <title>The genomes of chicory, endive, great burdock and yacon provide insights into Asteraceae palaeo-polyploidization history and plant inulin production.</title>
        <authorList>
            <person name="Fan W."/>
            <person name="Wang S."/>
            <person name="Wang H."/>
            <person name="Wang A."/>
            <person name="Jiang F."/>
            <person name="Liu H."/>
            <person name="Zhao H."/>
            <person name="Xu D."/>
            <person name="Zhang Y."/>
        </authorList>
    </citation>
    <scope>NUCLEOTIDE SEQUENCE [LARGE SCALE GENOMIC DNA]</scope>
    <source>
        <strain evidence="2">cv. Niubang</strain>
    </source>
</reference>
<organism evidence="1 2">
    <name type="scientific">Arctium lappa</name>
    <name type="common">Greater burdock</name>
    <name type="synonym">Lappa major</name>
    <dbReference type="NCBI Taxonomy" id="4217"/>
    <lineage>
        <taxon>Eukaryota</taxon>
        <taxon>Viridiplantae</taxon>
        <taxon>Streptophyta</taxon>
        <taxon>Embryophyta</taxon>
        <taxon>Tracheophyta</taxon>
        <taxon>Spermatophyta</taxon>
        <taxon>Magnoliopsida</taxon>
        <taxon>eudicotyledons</taxon>
        <taxon>Gunneridae</taxon>
        <taxon>Pentapetalae</taxon>
        <taxon>asterids</taxon>
        <taxon>campanulids</taxon>
        <taxon>Asterales</taxon>
        <taxon>Asteraceae</taxon>
        <taxon>Carduoideae</taxon>
        <taxon>Cardueae</taxon>
        <taxon>Arctiinae</taxon>
        <taxon>Arctium</taxon>
    </lineage>
</organism>
<dbReference type="Proteomes" id="UP001055879">
    <property type="component" value="Linkage Group LG09"/>
</dbReference>
<comment type="caution">
    <text evidence="1">The sequence shown here is derived from an EMBL/GenBank/DDBJ whole genome shotgun (WGS) entry which is preliminary data.</text>
</comment>
<proteinExistence type="predicted"/>
<name>A0ACB8ZU86_ARCLA</name>
<keyword evidence="2" id="KW-1185">Reference proteome</keyword>
<accession>A0ACB8ZU86</accession>
<protein>
    <submittedName>
        <fullName evidence="1">Uncharacterized protein</fullName>
    </submittedName>
</protein>
<sequence>MADSSSALDVSAKTEELNYLYASNVNFSIFVSEKLSARNYHVWKVQMVCLMESQKMGGIVDDTFNGPGATRADTIKRYDNLLKGWIFGSLSEDVLRTVIDLESARAVWEKLKSTYDSRKRSTQDMELYDKRTQESRYQCASNINVSNFVSEKLSLSGNYHVWKAQMVCLMESQKMGGIVDDAYDNTGATQFTIVKQYENLLKGWIFGSLAQDLLTIVVGLDSVREVWRKLKLIFDHEKSIPQGSASLALREPQDSASKNQIEIKTDTEIENKERNFQLLNATVEGRWWEAESILKNDKQAAMEAITNDGSTMLHLAVGTGQNDFVQELLNFIDDGKEIEKKNSDGRTALHIAAIVGNTAAVQLLVNKRKELLGMADHKLCVPLLSAYQNVKLDTFVNLLKATGIKQHTPSGFYYGDLGSAASVLVTLIFTKQYDLAISWISESPELVTIDDQVLMAIAKNFPSDLGFSEALIYPCLNNVSRKLVKRCFFLFHSYKYLYAIARDILWAKKKSKPTYYSWLFPEIVIILLVPAAMLYPIYQLICLFILVLFYPLLVLYFLMWKILAIIGGPIKRIDKKKRDCIKAKKILNLVCDNIDKLSSGSANRCYSRPILEAACQGAHEVVNEILLRSPKAIDSLSKNGHNIIQLAVINRSEKVYNCICNFVERKDLSIKDSSNNNILHLAGRLAPSFVLSRTAGAALQLQRELQWSKEVEKFMSPTELVEKNINVETPEMVFTREHKVLMKEGENWMKTTAESCSITAALITTIVFAAAITVPGGNDQQTGIPLFRNDIGFTIFAVSDAISLFSSSTALLVFLSILTARFSEQDFLVSLPRRLIIGLCTLFLSTIAMIVAFSAVLFLVFCDERAWMLAPIGGLACFPIAVIVTLQFPLVVDLIRSTYRPIFLADCSKSNMNNMRSSFAKQRSEDAIQFQLLCSTGFKKPTSISIKHINVHQRSSLPVAV</sequence>
<gene>
    <name evidence="1" type="ORF">L6452_26754</name>
</gene>
<dbReference type="EMBL" id="CM042055">
    <property type="protein sequence ID" value="KAI3701572.1"/>
    <property type="molecule type" value="Genomic_DNA"/>
</dbReference>
<reference evidence="1 2" key="2">
    <citation type="journal article" date="2022" name="Mol. Ecol. Resour.">
        <title>The genomes of chicory, endive, great burdock and yacon provide insights into Asteraceae paleo-polyploidization history and plant inulin production.</title>
        <authorList>
            <person name="Fan W."/>
            <person name="Wang S."/>
            <person name="Wang H."/>
            <person name="Wang A."/>
            <person name="Jiang F."/>
            <person name="Liu H."/>
            <person name="Zhao H."/>
            <person name="Xu D."/>
            <person name="Zhang Y."/>
        </authorList>
    </citation>
    <scope>NUCLEOTIDE SEQUENCE [LARGE SCALE GENOMIC DNA]</scope>
    <source>
        <strain evidence="2">cv. Niubang</strain>
    </source>
</reference>
<evidence type="ECO:0000313" key="1">
    <source>
        <dbReference type="EMBL" id="KAI3701572.1"/>
    </source>
</evidence>
<evidence type="ECO:0000313" key="2">
    <source>
        <dbReference type="Proteomes" id="UP001055879"/>
    </source>
</evidence>